<proteinExistence type="predicted"/>
<evidence type="ECO:0000313" key="3">
    <source>
        <dbReference type="Proteomes" id="UP000266841"/>
    </source>
</evidence>
<gene>
    <name evidence="2" type="ORF">THAOC_27185</name>
</gene>
<protein>
    <submittedName>
        <fullName evidence="2">Uncharacterized protein</fullName>
    </submittedName>
</protein>
<organism evidence="2 3">
    <name type="scientific">Thalassiosira oceanica</name>
    <name type="common">Marine diatom</name>
    <dbReference type="NCBI Taxonomy" id="159749"/>
    <lineage>
        <taxon>Eukaryota</taxon>
        <taxon>Sar</taxon>
        <taxon>Stramenopiles</taxon>
        <taxon>Ochrophyta</taxon>
        <taxon>Bacillariophyta</taxon>
        <taxon>Coscinodiscophyceae</taxon>
        <taxon>Thalassiosirophycidae</taxon>
        <taxon>Thalassiosirales</taxon>
        <taxon>Thalassiosiraceae</taxon>
        <taxon>Thalassiosira</taxon>
    </lineage>
</organism>
<feature type="non-terminal residue" evidence="2">
    <location>
        <position position="57"/>
    </location>
</feature>
<name>K0S3B1_THAOC</name>
<evidence type="ECO:0000313" key="2">
    <source>
        <dbReference type="EMBL" id="EJK53392.1"/>
    </source>
</evidence>
<feature type="compositionally biased region" description="Low complexity" evidence="1">
    <location>
        <begin position="43"/>
        <end position="57"/>
    </location>
</feature>
<sequence length="57" mass="5972">MRVPLTGSGQGLTSLMLVSDVFVVKWIISGDAMTGKLRKHSNRSSSSSMSLNSSASA</sequence>
<comment type="caution">
    <text evidence="2">The sequence shown here is derived from an EMBL/GenBank/DDBJ whole genome shotgun (WGS) entry which is preliminary data.</text>
</comment>
<keyword evidence="3" id="KW-1185">Reference proteome</keyword>
<accession>K0S3B1</accession>
<dbReference type="AlphaFoldDB" id="K0S3B1"/>
<dbReference type="Proteomes" id="UP000266841">
    <property type="component" value="Unassembled WGS sequence"/>
</dbReference>
<dbReference type="EMBL" id="AGNL01037863">
    <property type="protein sequence ID" value="EJK53392.1"/>
    <property type="molecule type" value="Genomic_DNA"/>
</dbReference>
<reference evidence="2 3" key="1">
    <citation type="journal article" date="2012" name="Genome Biol.">
        <title>Genome and low-iron response of an oceanic diatom adapted to chronic iron limitation.</title>
        <authorList>
            <person name="Lommer M."/>
            <person name="Specht M."/>
            <person name="Roy A.S."/>
            <person name="Kraemer L."/>
            <person name="Andreson R."/>
            <person name="Gutowska M.A."/>
            <person name="Wolf J."/>
            <person name="Bergner S.V."/>
            <person name="Schilhabel M.B."/>
            <person name="Klostermeier U.C."/>
            <person name="Beiko R.G."/>
            <person name="Rosenstiel P."/>
            <person name="Hippler M."/>
            <person name="Laroche J."/>
        </authorList>
    </citation>
    <scope>NUCLEOTIDE SEQUENCE [LARGE SCALE GENOMIC DNA]</scope>
    <source>
        <strain evidence="2 3">CCMP1005</strain>
    </source>
</reference>
<feature type="region of interest" description="Disordered" evidence="1">
    <location>
        <begin position="37"/>
        <end position="57"/>
    </location>
</feature>
<evidence type="ECO:0000256" key="1">
    <source>
        <dbReference type="SAM" id="MobiDB-lite"/>
    </source>
</evidence>